<gene>
    <name evidence="4" type="ORF">LIER_00945</name>
</gene>
<dbReference type="SUPFAM" id="SSF56672">
    <property type="entry name" value="DNA/RNA polymerases"/>
    <property type="match status" value="1"/>
</dbReference>
<dbReference type="InterPro" id="IPR043502">
    <property type="entry name" value="DNA/RNA_pol_sf"/>
</dbReference>
<keyword evidence="4" id="KW-0812">Transmembrane</keyword>
<sequence length="743" mass="84518">MKSLLSKHGFNFTFMITCPTSAVKDMTPQEAWSGVKPSADHFRIWGCLAHSHVPKQSRSKLDKRSTVCIFIGICSNAKGYRLYDIEKEKVIISRDVVFEESKNWEWNAEHKQQVEATLECDDFTGNMDQAGNADNHQDGEQFHGENQDNDIGQDAEQIHEEDQDNNQSNTTQSSDSSSISSDNNSVSRGNANTRQRRNHRAPIWMEDYITGEGISEDEVHIVQDLGEEDPFTYQEAVKHKKWRIAMDAEIESIEKNNTWTLTDLPEATKRIGVKWIYKTKKDEAGNILKCKARLVAKGYTQEHGIDFNEVYAPVARLDTIRMIIGVAAQRGWKVFQLDVKSAFLQGELEEEVFVDQPQGYEVAAKEHQVYKLHKALYGLKQAPRAWYSKIESHFGREGFQKCSSEQTLFTKKNAVGKIIIVSIYVDDLIYTGDDEKMMAEFKASMLERFDMTDLGIMSYFLGIEVIQNQQGIFIGQRQYAEVVLKRFGMEDCNLVHNPISPGAKVDKDTQGKPADETFFKQMVGSLMYLTATRPDLMYVTCLMSKYTARPTEMHMQVAKRALRYLKGTTQLGIHYQRTNEMKGELAAYTDSDYAGDSDDRRSTSGYVFLIGSGSIAWSSKKQPIVTLSTTEAEYVAASYCVCQALWMKRILEEIGCRNLDCINIKCDNSSAIKLSKNPVMHGRSKHIDVRYHFLRDLSKEGKVMLEHCGTEDQIADIMTKPLKLEAFLKLRNLLGLKDINEVN</sequence>
<dbReference type="InterPro" id="IPR013103">
    <property type="entry name" value="RVT_2"/>
</dbReference>
<keyword evidence="4" id="KW-0472">Membrane</keyword>
<name>A0AAV3NKP1_LITER</name>
<dbReference type="CDD" id="cd09272">
    <property type="entry name" value="RNase_HI_RT_Ty1"/>
    <property type="match status" value="1"/>
</dbReference>
<evidence type="ECO:0000256" key="1">
    <source>
        <dbReference type="SAM" id="MobiDB-lite"/>
    </source>
</evidence>
<dbReference type="PANTHER" id="PTHR11439">
    <property type="entry name" value="GAG-POL-RELATED RETROTRANSPOSON"/>
    <property type="match status" value="1"/>
</dbReference>
<evidence type="ECO:0000259" key="3">
    <source>
        <dbReference type="Pfam" id="PF25597"/>
    </source>
</evidence>
<feature type="compositionally biased region" description="Low complexity" evidence="1">
    <location>
        <begin position="165"/>
        <end position="185"/>
    </location>
</feature>
<dbReference type="PANTHER" id="PTHR11439:SF517">
    <property type="entry name" value="CYSTEINE-RICH RLK (RECEPTOR-LIKE PROTEIN KINASE) 8"/>
    <property type="match status" value="1"/>
</dbReference>
<evidence type="ECO:0000313" key="5">
    <source>
        <dbReference type="Proteomes" id="UP001454036"/>
    </source>
</evidence>
<dbReference type="Pfam" id="PF07727">
    <property type="entry name" value="RVT_2"/>
    <property type="match status" value="1"/>
</dbReference>
<evidence type="ECO:0000259" key="2">
    <source>
        <dbReference type="Pfam" id="PF07727"/>
    </source>
</evidence>
<reference evidence="4 5" key="1">
    <citation type="submission" date="2024-01" db="EMBL/GenBank/DDBJ databases">
        <title>The complete chloroplast genome sequence of Lithospermum erythrorhizon: insights into the phylogenetic relationship among Boraginaceae species and the maternal lineages of purple gromwells.</title>
        <authorList>
            <person name="Okada T."/>
            <person name="Watanabe K."/>
        </authorList>
    </citation>
    <scope>NUCLEOTIDE SEQUENCE [LARGE SCALE GENOMIC DNA]</scope>
</reference>
<accession>A0AAV3NKP1</accession>
<feature type="compositionally biased region" description="Basic and acidic residues" evidence="1">
    <location>
        <begin position="135"/>
        <end position="146"/>
    </location>
</feature>
<protein>
    <submittedName>
        <fullName evidence="4">Transmembrane signal receptor</fullName>
    </submittedName>
</protein>
<feature type="compositionally biased region" description="Acidic residues" evidence="1">
    <location>
        <begin position="147"/>
        <end position="164"/>
    </location>
</feature>
<keyword evidence="5" id="KW-1185">Reference proteome</keyword>
<organism evidence="4 5">
    <name type="scientific">Lithospermum erythrorhizon</name>
    <name type="common">Purple gromwell</name>
    <name type="synonym">Lithospermum officinale var. erythrorhizon</name>
    <dbReference type="NCBI Taxonomy" id="34254"/>
    <lineage>
        <taxon>Eukaryota</taxon>
        <taxon>Viridiplantae</taxon>
        <taxon>Streptophyta</taxon>
        <taxon>Embryophyta</taxon>
        <taxon>Tracheophyta</taxon>
        <taxon>Spermatophyta</taxon>
        <taxon>Magnoliopsida</taxon>
        <taxon>eudicotyledons</taxon>
        <taxon>Gunneridae</taxon>
        <taxon>Pentapetalae</taxon>
        <taxon>asterids</taxon>
        <taxon>lamiids</taxon>
        <taxon>Boraginales</taxon>
        <taxon>Boraginaceae</taxon>
        <taxon>Boraginoideae</taxon>
        <taxon>Lithospermeae</taxon>
        <taxon>Lithospermum</taxon>
    </lineage>
</organism>
<dbReference type="Pfam" id="PF25597">
    <property type="entry name" value="SH3_retrovirus"/>
    <property type="match status" value="1"/>
</dbReference>
<proteinExistence type="predicted"/>
<feature type="domain" description="Reverse transcriptase Ty1/copia-type" evidence="2">
    <location>
        <begin position="256"/>
        <end position="500"/>
    </location>
</feature>
<dbReference type="EMBL" id="BAABME010000085">
    <property type="protein sequence ID" value="GAA0139391.1"/>
    <property type="molecule type" value="Genomic_DNA"/>
</dbReference>
<dbReference type="Proteomes" id="UP001454036">
    <property type="component" value="Unassembled WGS sequence"/>
</dbReference>
<feature type="domain" description="Retroviral polymerase SH3-like" evidence="3">
    <location>
        <begin position="47"/>
        <end position="109"/>
    </location>
</feature>
<feature type="region of interest" description="Disordered" evidence="1">
    <location>
        <begin position="123"/>
        <end position="199"/>
    </location>
</feature>
<comment type="caution">
    <text evidence="4">The sequence shown here is derived from an EMBL/GenBank/DDBJ whole genome shotgun (WGS) entry which is preliminary data.</text>
</comment>
<evidence type="ECO:0000313" key="4">
    <source>
        <dbReference type="EMBL" id="GAA0139391.1"/>
    </source>
</evidence>
<dbReference type="InterPro" id="IPR057670">
    <property type="entry name" value="SH3_retrovirus"/>
</dbReference>
<keyword evidence="4" id="KW-0675">Receptor</keyword>
<dbReference type="AlphaFoldDB" id="A0AAV3NKP1"/>